<dbReference type="Pfam" id="PF06839">
    <property type="entry name" value="Zn_ribbon_GRF"/>
    <property type="match status" value="1"/>
</dbReference>
<dbReference type="EnsemblPlants" id="AUR62034967-RA">
    <property type="protein sequence ID" value="AUR62034967-RA:cds"/>
    <property type="gene ID" value="AUR62034967"/>
</dbReference>
<protein>
    <recommendedName>
        <fullName evidence="5">GRF-type domain-containing protein</fullName>
    </recommendedName>
</protein>
<organism evidence="6 7">
    <name type="scientific">Chenopodium quinoa</name>
    <name type="common">Quinoa</name>
    <dbReference type="NCBI Taxonomy" id="63459"/>
    <lineage>
        <taxon>Eukaryota</taxon>
        <taxon>Viridiplantae</taxon>
        <taxon>Streptophyta</taxon>
        <taxon>Embryophyta</taxon>
        <taxon>Tracheophyta</taxon>
        <taxon>Spermatophyta</taxon>
        <taxon>Magnoliopsida</taxon>
        <taxon>eudicotyledons</taxon>
        <taxon>Gunneridae</taxon>
        <taxon>Pentapetalae</taxon>
        <taxon>Caryophyllales</taxon>
        <taxon>Chenopodiaceae</taxon>
        <taxon>Chenopodioideae</taxon>
        <taxon>Atripliceae</taxon>
        <taxon>Chenopodium</taxon>
    </lineage>
</organism>
<keyword evidence="3" id="KW-0862">Zinc</keyword>
<evidence type="ECO:0000256" key="1">
    <source>
        <dbReference type="ARBA" id="ARBA00022723"/>
    </source>
</evidence>
<evidence type="ECO:0000256" key="2">
    <source>
        <dbReference type="ARBA" id="ARBA00022771"/>
    </source>
</evidence>
<reference evidence="6" key="2">
    <citation type="submission" date="2021-03" db="UniProtKB">
        <authorList>
            <consortium name="EnsemblPlants"/>
        </authorList>
    </citation>
    <scope>IDENTIFICATION</scope>
</reference>
<proteinExistence type="predicted"/>
<keyword evidence="2" id="KW-0863">Zinc-finger</keyword>
<evidence type="ECO:0000256" key="4">
    <source>
        <dbReference type="SAM" id="MobiDB-lite"/>
    </source>
</evidence>
<dbReference type="Proteomes" id="UP000596660">
    <property type="component" value="Unplaced"/>
</dbReference>
<dbReference type="AlphaFoldDB" id="A0A803MTH6"/>
<feature type="region of interest" description="Disordered" evidence="4">
    <location>
        <begin position="1"/>
        <end position="21"/>
    </location>
</feature>
<accession>A0A803MTH6</accession>
<evidence type="ECO:0000259" key="5">
    <source>
        <dbReference type="Pfam" id="PF06839"/>
    </source>
</evidence>
<feature type="domain" description="GRF-type" evidence="5">
    <location>
        <begin position="27"/>
        <end position="55"/>
    </location>
</feature>
<sequence length="132" mass="14974">MAGGRSLPLGSARSSSSSRGGLYTTTKCSCGLDAVVRIVKKGHNIGSRFYGCPKWLWVDCTNGDDLRLEIFERDTTIAELEMLNKFLEEKLKKMQGQWENMEVVQQLKEELCDMRTESSSQLVLSYQKKLQM</sequence>
<evidence type="ECO:0000256" key="3">
    <source>
        <dbReference type="ARBA" id="ARBA00022833"/>
    </source>
</evidence>
<name>A0A803MTH6_CHEQI</name>
<dbReference type="InterPro" id="IPR010666">
    <property type="entry name" value="Znf_GRF"/>
</dbReference>
<reference evidence="6" key="1">
    <citation type="journal article" date="2017" name="Nature">
        <title>The genome of Chenopodium quinoa.</title>
        <authorList>
            <person name="Jarvis D.E."/>
            <person name="Ho Y.S."/>
            <person name="Lightfoot D.J."/>
            <person name="Schmoeckel S.M."/>
            <person name="Li B."/>
            <person name="Borm T.J.A."/>
            <person name="Ohyanagi H."/>
            <person name="Mineta K."/>
            <person name="Michell C.T."/>
            <person name="Saber N."/>
            <person name="Kharbatia N.M."/>
            <person name="Rupper R.R."/>
            <person name="Sharp A.R."/>
            <person name="Dally N."/>
            <person name="Boughton B.A."/>
            <person name="Woo Y.H."/>
            <person name="Gao G."/>
            <person name="Schijlen E.G.W.M."/>
            <person name="Guo X."/>
            <person name="Momin A.A."/>
            <person name="Negrao S."/>
            <person name="Al-Babili S."/>
            <person name="Gehring C."/>
            <person name="Roessner U."/>
            <person name="Jung C."/>
            <person name="Murphy K."/>
            <person name="Arold S.T."/>
            <person name="Gojobori T."/>
            <person name="van der Linden C.G."/>
            <person name="van Loo E.N."/>
            <person name="Jellen E.N."/>
            <person name="Maughan P.J."/>
            <person name="Tester M."/>
        </authorList>
    </citation>
    <scope>NUCLEOTIDE SEQUENCE [LARGE SCALE GENOMIC DNA]</scope>
    <source>
        <strain evidence="6">cv. PI 614886</strain>
    </source>
</reference>
<dbReference type="Gramene" id="AUR62034967-RA">
    <property type="protein sequence ID" value="AUR62034967-RA:cds"/>
    <property type="gene ID" value="AUR62034967"/>
</dbReference>
<keyword evidence="7" id="KW-1185">Reference proteome</keyword>
<evidence type="ECO:0000313" key="7">
    <source>
        <dbReference type="Proteomes" id="UP000596660"/>
    </source>
</evidence>
<keyword evidence="1" id="KW-0479">Metal-binding</keyword>
<dbReference type="GO" id="GO:0008270">
    <property type="term" value="F:zinc ion binding"/>
    <property type="evidence" value="ECO:0007669"/>
    <property type="project" value="UniProtKB-KW"/>
</dbReference>
<evidence type="ECO:0000313" key="6">
    <source>
        <dbReference type="EnsemblPlants" id="AUR62034967-RA:cds"/>
    </source>
</evidence>